<organism evidence="1 2">
    <name type="scientific">Acinetobacter terrae</name>
    <dbReference type="NCBI Taxonomy" id="2731247"/>
    <lineage>
        <taxon>Bacteria</taxon>
        <taxon>Pseudomonadati</taxon>
        <taxon>Pseudomonadota</taxon>
        <taxon>Gammaproteobacteria</taxon>
        <taxon>Moraxellales</taxon>
        <taxon>Moraxellaceae</taxon>
        <taxon>Acinetobacter</taxon>
        <taxon>Acinetobacter Taxon 24</taxon>
    </lineage>
</organism>
<dbReference type="EMBL" id="SJOA01000001">
    <property type="protein sequence ID" value="TCB62225.1"/>
    <property type="molecule type" value="Genomic_DNA"/>
</dbReference>
<comment type="caution">
    <text evidence="1">The sequence shown here is derived from an EMBL/GenBank/DDBJ whole genome shotgun (WGS) entry which is preliminary data.</text>
</comment>
<evidence type="ECO:0000313" key="2">
    <source>
        <dbReference type="Proteomes" id="UP000291380"/>
    </source>
</evidence>
<gene>
    <name evidence="1" type="ORF">E0H85_01505</name>
</gene>
<accession>A0A4R0ER03</accession>
<dbReference type="OrthoDB" id="6713321at2"/>
<dbReference type="AlphaFoldDB" id="A0A4R0ER03"/>
<proteinExistence type="predicted"/>
<name>A0A4R0ER03_9GAMM</name>
<evidence type="ECO:0000313" key="1">
    <source>
        <dbReference type="EMBL" id="TCB62225.1"/>
    </source>
</evidence>
<dbReference type="RefSeq" id="WP_131270167.1">
    <property type="nucleotide sequence ID" value="NZ_SJOA01000001.1"/>
</dbReference>
<dbReference type="Proteomes" id="UP000291380">
    <property type="component" value="Unassembled WGS sequence"/>
</dbReference>
<sequence length="116" mass="13464">MKANEFVLKYGWDAAKRLVENNKHTGRTLSPSELELKRLVESHELVEKLGGLERVKKAIDGKHIGYTHFYLHSNGRYVFLDHYVDFIPDHAQHIGMFNKVIADVESFDSYTPMMSR</sequence>
<protein>
    <submittedName>
        <fullName evidence="1">Uncharacterized protein</fullName>
    </submittedName>
</protein>
<reference evidence="1 2" key="1">
    <citation type="submission" date="2019-02" db="EMBL/GenBank/DDBJ databases">
        <title>High diversity of culturable Acinetobacter species in natural soil and water ecosystems.</title>
        <authorList>
            <person name="Radolfova-Krizova L."/>
            <person name="Nemec A."/>
        </authorList>
    </citation>
    <scope>NUCLEOTIDE SEQUENCE [LARGE SCALE GENOMIC DNA]</scope>
    <source>
        <strain evidence="1 2">ANC 4281</strain>
    </source>
</reference>